<feature type="transmembrane region" description="Helical" evidence="1">
    <location>
        <begin position="150"/>
        <end position="170"/>
    </location>
</feature>
<feature type="transmembrane region" description="Helical" evidence="1">
    <location>
        <begin position="190"/>
        <end position="211"/>
    </location>
</feature>
<keyword evidence="1" id="KW-0472">Membrane</keyword>
<dbReference type="EMBL" id="MFFM01000012">
    <property type="protein sequence ID" value="OGF13811.1"/>
    <property type="molecule type" value="Genomic_DNA"/>
</dbReference>
<keyword evidence="1" id="KW-0812">Transmembrane</keyword>
<feature type="transmembrane region" description="Helical" evidence="1">
    <location>
        <begin position="125"/>
        <end position="143"/>
    </location>
</feature>
<sequence>MTSQIPKPSPRLLHIDWVRGLAVLWMIRGHVMDAFLSPAFRPSRAFDIWQMLGAYTAPAFLFLAGLSVGLSYAKIDQMDIPFGKRLWFSTRRGLEILGIAYLFRLEEYLQWVPYSKWRDLLRFDILNNIGVSLVLLGLLFAVIQTNRQRYWALALTTVLVALASPAVWSSPAINSLPWFIGNFFNSAVEYGHFPVFPYFVFVPAGAMVGLLTRRFRGDKLKLILLHYGLIAAGMLLMLGGIWAAVSIPHSHGWILFYNSPEYSFIRIGMQAVLLSGCFFLCLLFKAESFSFMRLMGRHSLMVYWVHIALVYGRLTSGLQRNLDWPQAILALVLTVALMILLAWTVENWARIRPRLPFPAKYTK</sequence>
<feature type="domain" description="Heparan-alpha-glucosaminide N-acetyltransferase catalytic" evidence="2">
    <location>
        <begin position="11"/>
        <end position="226"/>
    </location>
</feature>
<dbReference type="Pfam" id="PF07786">
    <property type="entry name" value="HGSNAT_cat"/>
    <property type="match status" value="1"/>
</dbReference>
<name>A0A1F5RIG5_9BACT</name>
<feature type="transmembrane region" description="Helical" evidence="1">
    <location>
        <begin position="52"/>
        <end position="73"/>
    </location>
</feature>
<feature type="transmembrane region" description="Helical" evidence="1">
    <location>
        <begin position="296"/>
        <end position="314"/>
    </location>
</feature>
<evidence type="ECO:0000256" key="1">
    <source>
        <dbReference type="SAM" id="Phobius"/>
    </source>
</evidence>
<accession>A0A1F5RIG5</accession>
<feature type="transmembrane region" description="Helical" evidence="1">
    <location>
        <begin position="326"/>
        <end position="345"/>
    </location>
</feature>
<feature type="transmembrane region" description="Helical" evidence="1">
    <location>
        <begin position="264"/>
        <end position="284"/>
    </location>
</feature>
<dbReference type="Proteomes" id="UP000177230">
    <property type="component" value="Unassembled WGS sequence"/>
</dbReference>
<feature type="transmembrane region" description="Helical" evidence="1">
    <location>
        <begin position="223"/>
        <end position="244"/>
    </location>
</feature>
<evidence type="ECO:0000259" key="2">
    <source>
        <dbReference type="Pfam" id="PF07786"/>
    </source>
</evidence>
<evidence type="ECO:0000313" key="3">
    <source>
        <dbReference type="EMBL" id="OGF13811.1"/>
    </source>
</evidence>
<dbReference type="AlphaFoldDB" id="A0A1F5RIG5"/>
<comment type="caution">
    <text evidence="3">The sequence shown here is derived from an EMBL/GenBank/DDBJ whole genome shotgun (WGS) entry which is preliminary data.</text>
</comment>
<keyword evidence="1" id="KW-1133">Transmembrane helix</keyword>
<gene>
    <name evidence="3" type="ORF">A2024_06635</name>
</gene>
<organism evidence="3 4">
    <name type="scientific">Candidatus Edwardsbacteria bacterium GWF2_54_11</name>
    <dbReference type="NCBI Taxonomy" id="1817851"/>
    <lineage>
        <taxon>Bacteria</taxon>
        <taxon>Candidatus Edwardsiibacteriota</taxon>
    </lineage>
</organism>
<protein>
    <recommendedName>
        <fullName evidence="2">Heparan-alpha-glucosaminide N-acetyltransferase catalytic domain-containing protein</fullName>
    </recommendedName>
</protein>
<reference evidence="3 4" key="1">
    <citation type="journal article" date="2016" name="Nat. Commun.">
        <title>Thousands of microbial genomes shed light on interconnected biogeochemical processes in an aquifer system.</title>
        <authorList>
            <person name="Anantharaman K."/>
            <person name="Brown C.T."/>
            <person name="Hug L.A."/>
            <person name="Sharon I."/>
            <person name="Castelle C.J."/>
            <person name="Probst A.J."/>
            <person name="Thomas B.C."/>
            <person name="Singh A."/>
            <person name="Wilkins M.J."/>
            <person name="Karaoz U."/>
            <person name="Brodie E.L."/>
            <person name="Williams K.H."/>
            <person name="Hubbard S.S."/>
            <person name="Banfield J.F."/>
        </authorList>
    </citation>
    <scope>NUCLEOTIDE SEQUENCE [LARGE SCALE GENOMIC DNA]</scope>
</reference>
<proteinExistence type="predicted"/>
<dbReference type="InterPro" id="IPR012429">
    <property type="entry name" value="HGSNAT_cat"/>
</dbReference>
<evidence type="ECO:0000313" key="4">
    <source>
        <dbReference type="Proteomes" id="UP000177230"/>
    </source>
</evidence>